<evidence type="ECO:0000259" key="6">
    <source>
        <dbReference type="Pfam" id="PF02852"/>
    </source>
</evidence>
<evidence type="ECO:0000313" key="8">
    <source>
        <dbReference type="EMBL" id="TGD24111.1"/>
    </source>
</evidence>
<comment type="caution">
    <text evidence="8">The sequence shown here is derived from an EMBL/GenBank/DDBJ whole genome shotgun (WGS) entry which is preliminary data.</text>
</comment>
<dbReference type="Gene3D" id="3.30.390.30">
    <property type="match status" value="1"/>
</dbReference>
<dbReference type="Pfam" id="PF07992">
    <property type="entry name" value="Pyr_redox_2"/>
    <property type="match status" value="1"/>
</dbReference>
<gene>
    <name evidence="8" type="ORF">EGT49_04010</name>
</gene>
<dbReference type="Pfam" id="PF02852">
    <property type="entry name" value="Pyr_redox_dim"/>
    <property type="match status" value="1"/>
</dbReference>
<dbReference type="InterPro" id="IPR036188">
    <property type="entry name" value="FAD/NAD-bd_sf"/>
</dbReference>
<accession>A0A4Z0JLY9</accession>
<comment type="similarity">
    <text evidence="1">Belongs to the class-I pyridine nucleotide-disulfide oxidoreductase family.</text>
</comment>
<dbReference type="PANTHER" id="PTHR43014">
    <property type="entry name" value="MERCURIC REDUCTASE"/>
    <property type="match status" value="1"/>
</dbReference>
<sequence length="434" mass="47141">MEKFDTIIIGAGPGGLAAGSKLAAAGQNVTIIENNLWGGTCPNRGCDPKKVFIAAVEARDKVAQLKGKGFSDVPFVNWSEIEKFKETFTDPVSKGSKDGAINAGITTIDGEPKFISENELVVNEATYSADHFIIATGQRPSYLDIKGKENLLSSTDFLSLKQMPKTVAIIGAGYIAFEMATIANATGAKVHVIHHNGHPLKAFDQDYVNELVKQLEQKGVEFHFNVDTKEIVKDNDQFTIKADNLNLPTDLVIGATGRIPNTDFLDLTKANVKTDKHGVVVNSKLQSSNDKIFAIGDVVSTKAPKLTPVAGFEANYVSEVILQETTEDLQLPLIPTVVYGSPKLAKVGAQTGSKVVDQDVTGWFSYRHSNEPVAKVKIFLNEQEQIIGATVLSQEADSFINLLTKAIEQKMTHQDVQKEILAYPTAASDLEYLF</sequence>
<dbReference type="RefSeq" id="WP_135371734.1">
    <property type="nucleotide sequence ID" value="NZ_RKLY01000007.1"/>
</dbReference>
<dbReference type="PIRSF" id="PIRSF000350">
    <property type="entry name" value="Mercury_reductase_MerA"/>
    <property type="match status" value="1"/>
</dbReference>
<dbReference type="GO" id="GO:0016491">
    <property type="term" value="F:oxidoreductase activity"/>
    <property type="evidence" value="ECO:0007669"/>
    <property type="project" value="InterPro"/>
</dbReference>
<evidence type="ECO:0000256" key="3">
    <source>
        <dbReference type="ARBA" id="ARBA00022827"/>
    </source>
</evidence>
<keyword evidence="2" id="KW-0285">Flavoprotein</keyword>
<dbReference type="OrthoDB" id="9781772at2"/>
<feature type="binding site" evidence="4">
    <location>
        <begin position="171"/>
        <end position="178"/>
    </location>
    <ligand>
        <name>NAD(+)</name>
        <dbReference type="ChEBI" id="CHEBI:57540"/>
    </ligand>
</feature>
<dbReference type="PANTHER" id="PTHR43014:SF5">
    <property type="entry name" value="GLUTATHIONE REDUCTASE (NADPH)"/>
    <property type="match status" value="1"/>
</dbReference>
<feature type="binding site" evidence="4">
    <location>
        <position position="257"/>
    </location>
    <ligand>
        <name>NAD(+)</name>
        <dbReference type="ChEBI" id="CHEBI:57540"/>
    </ligand>
</feature>
<dbReference type="SUPFAM" id="SSF51905">
    <property type="entry name" value="FAD/NAD(P)-binding domain"/>
    <property type="match status" value="1"/>
</dbReference>
<feature type="disulfide bond" description="Redox-active" evidence="5">
    <location>
        <begin position="41"/>
        <end position="46"/>
    </location>
</feature>
<evidence type="ECO:0000256" key="1">
    <source>
        <dbReference type="ARBA" id="ARBA00007532"/>
    </source>
</evidence>
<evidence type="ECO:0000256" key="4">
    <source>
        <dbReference type="PIRSR" id="PIRSR000350-3"/>
    </source>
</evidence>
<dbReference type="PRINTS" id="PR00411">
    <property type="entry name" value="PNDRDTASEI"/>
</dbReference>
<dbReference type="SUPFAM" id="SSF55424">
    <property type="entry name" value="FAD/NAD-linked reductases, dimerisation (C-terminal) domain"/>
    <property type="match status" value="1"/>
</dbReference>
<evidence type="ECO:0000256" key="5">
    <source>
        <dbReference type="PIRSR" id="PIRSR000350-4"/>
    </source>
</evidence>
<feature type="domain" description="Pyridine nucleotide-disulphide oxidoreductase dimerisation" evidence="6">
    <location>
        <begin position="334"/>
        <end position="428"/>
    </location>
</feature>
<name>A0A4Z0JLY9_9LACO</name>
<dbReference type="AlphaFoldDB" id="A0A4Z0JLY9"/>
<dbReference type="GO" id="GO:0000166">
    <property type="term" value="F:nucleotide binding"/>
    <property type="evidence" value="ECO:0007669"/>
    <property type="project" value="UniProtKB-KW"/>
</dbReference>
<reference evidence="8 9" key="1">
    <citation type="submission" date="2018-10" db="EMBL/GenBank/DDBJ databases">
        <title>Lactobacillus sp. R7 and Lactobacillus sp. R19 isolated from fermented mustard green product of Taiwan.</title>
        <authorList>
            <person name="Lin S.-T."/>
        </authorList>
    </citation>
    <scope>NUCLEOTIDE SEQUENCE [LARGE SCALE GENOMIC DNA]</scope>
    <source>
        <strain evidence="8 9">BCRC 81127</strain>
    </source>
</reference>
<feature type="binding site" evidence="4">
    <location>
        <position position="50"/>
    </location>
    <ligand>
        <name>FAD</name>
        <dbReference type="ChEBI" id="CHEBI:57692"/>
    </ligand>
</feature>
<dbReference type="InterPro" id="IPR004099">
    <property type="entry name" value="Pyr_nucl-diS_OxRdtase_dimer"/>
</dbReference>
<organism evidence="8 9">
    <name type="scientific">Companilactobacillus suantsaicola</name>
    <dbReference type="NCBI Taxonomy" id="2487723"/>
    <lineage>
        <taxon>Bacteria</taxon>
        <taxon>Bacillati</taxon>
        <taxon>Bacillota</taxon>
        <taxon>Bacilli</taxon>
        <taxon>Lactobacillales</taxon>
        <taxon>Lactobacillaceae</taxon>
        <taxon>Companilactobacillus</taxon>
    </lineage>
</organism>
<dbReference type="InterPro" id="IPR016156">
    <property type="entry name" value="FAD/NAD-linked_Rdtase_dimer_sf"/>
</dbReference>
<protein>
    <submittedName>
        <fullName evidence="8">NAD(P)/FAD-dependent oxidoreductase</fullName>
    </submittedName>
</protein>
<keyword evidence="4" id="KW-0520">NAD</keyword>
<proteinExistence type="inferred from homology"/>
<evidence type="ECO:0000256" key="2">
    <source>
        <dbReference type="ARBA" id="ARBA00022630"/>
    </source>
</evidence>
<keyword evidence="4" id="KW-0547">Nucleotide-binding</keyword>
<evidence type="ECO:0000313" key="9">
    <source>
        <dbReference type="Proteomes" id="UP000298021"/>
    </source>
</evidence>
<comment type="cofactor">
    <cofactor evidence="4">
        <name>FAD</name>
        <dbReference type="ChEBI" id="CHEBI:57692"/>
    </cofactor>
    <text evidence="4">Binds 1 FAD per subunit.</text>
</comment>
<feature type="domain" description="FAD/NAD(P)-binding" evidence="7">
    <location>
        <begin position="4"/>
        <end position="313"/>
    </location>
</feature>
<evidence type="ECO:0000259" key="7">
    <source>
        <dbReference type="Pfam" id="PF07992"/>
    </source>
</evidence>
<dbReference type="Proteomes" id="UP000298021">
    <property type="component" value="Unassembled WGS sequence"/>
</dbReference>
<keyword evidence="3 4" id="KW-0274">FAD</keyword>
<dbReference type="Gene3D" id="3.50.50.60">
    <property type="entry name" value="FAD/NAD(P)-binding domain"/>
    <property type="match status" value="2"/>
</dbReference>
<dbReference type="PRINTS" id="PR00368">
    <property type="entry name" value="FADPNR"/>
</dbReference>
<keyword evidence="9" id="KW-1185">Reference proteome</keyword>
<feature type="binding site" evidence="4">
    <location>
        <position position="297"/>
    </location>
    <ligand>
        <name>FAD</name>
        <dbReference type="ChEBI" id="CHEBI:57692"/>
    </ligand>
</feature>
<dbReference type="EMBL" id="RKLY01000007">
    <property type="protein sequence ID" value="TGD24111.1"/>
    <property type="molecule type" value="Genomic_DNA"/>
</dbReference>
<dbReference type="InterPro" id="IPR023753">
    <property type="entry name" value="FAD/NAD-binding_dom"/>
</dbReference>
<dbReference type="InterPro" id="IPR001100">
    <property type="entry name" value="Pyr_nuc-diS_OxRdtase"/>
</dbReference>